<dbReference type="EMBL" id="JACIJK010000003">
    <property type="protein sequence ID" value="MBB5714201.1"/>
    <property type="molecule type" value="Genomic_DNA"/>
</dbReference>
<keyword evidence="2" id="KW-1185">Reference proteome</keyword>
<name>A0A7W9ETI8_9SPHN</name>
<gene>
    <name evidence="1" type="ORF">FHS94_001032</name>
</gene>
<evidence type="ECO:0000313" key="2">
    <source>
        <dbReference type="Proteomes" id="UP000546200"/>
    </source>
</evidence>
<comment type="caution">
    <text evidence="1">The sequence shown here is derived from an EMBL/GenBank/DDBJ whole genome shotgun (WGS) entry which is preliminary data.</text>
</comment>
<dbReference type="Proteomes" id="UP000546200">
    <property type="component" value="Unassembled WGS sequence"/>
</dbReference>
<proteinExistence type="predicted"/>
<sequence length="56" mass="6149">MIDWFFTRARGDRLAFDHGEDQGRHLLTGALGRRRFVVHAAPRPGGGADATLLSSD</sequence>
<evidence type="ECO:0000313" key="1">
    <source>
        <dbReference type="EMBL" id="MBB5714201.1"/>
    </source>
</evidence>
<reference evidence="1 2" key="1">
    <citation type="submission" date="2020-08" db="EMBL/GenBank/DDBJ databases">
        <title>Genomic Encyclopedia of Type Strains, Phase IV (KMG-IV): sequencing the most valuable type-strain genomes for metagenomic binning, comparative biology and taxonomic classification.</title>
        <authorList>
            <person name="Goeker M."/>
        </authorList>
    </citation>
    <scope>NUCLEOTIDE SEQUENCE [LARGE SCALE GENOMIC DNA]</scope>
    <source>
        <strain evidence="1 2">DSM 100044</strain>
    </source>
</reference>
<protein>
    <submittedName>
        <fullName evidence="1">Uncharacterized protein</fullName>
    </submittedName>
</protein>
<dbReference type="AlphaFoldDB" id="A0A7W9ETI8"/>
<accession>A0A7W9ETI8</accession>
<dbReference type="RefSeq" id="WP_184055324.1">
    <property type="nucleotide sequence ID" value="NZ_JACIJK010000003.1"/>
</dbReference>
<organism evidence="1 2">
    <name type="scientific">Sphingomonas aerophila</name>
    <dbReference type="NCBI Taxonomy" id="1344948"/>
    <lineage>
        <taxon>Bacteria</taxon>
        <taxon>Pseudomonadati</taxon>
        <taxon>Pseudomonadota</taxon>
        <taxon>Alphaproteobacteria</taxon>
        <taxon>Sphingomonadales</taxon>
        <taxon>Sphingomonadaceae</taxon>
        <taxon>Sphingomonas</taxon>
    </lineage>
</organism>